<protein>
    <submittedName>
        <fullName evidence="2">ZNF23 isoform 6</fullName>
    </submittedName>
</protein>
<feature type="non-terminal residue" evidence="2">
    <location>
        <position position="103"/>
    </location>
</feature>
<dbReference type="InterPro" id="IPR001909">
    <property type="entry name" value="KRAB"/>
</dbReference>
<organism evidence="2 3">
    <name type="scientific">Pan troglodytes</name>
    <name type="common">Chimpanzee</name>
    <dbReference type="NCBI Taxonomy" id="9598"/>
    <lineage>
        <taxon>Eukaryota</taxon>
        <taxon>Metazoa</taxon>
        <taxon>Chordata</taxon>
        <taxon>Craniata</taxon>
        <taxon>Vertebrata</taxon>
        <taxon>Euteleostomi</taxon>
        <taxon>Mammalia</taxon>
        <taxon>Eutheria</taxon>
        <taxon>Euarchontoglires</taxon>
        <taxon>Primates</taxon>
        <taxon>Haplorrhini</taxon>
        <taxon>Catarrhini</taxon>
        <taxon>Hominidae</taxon>
        <taxon>Pan</taxon>
    </lineage>
</organism>
<evidence type="ECO:0000313" key="2">
    <source>
        <dbReference type="EMBL" id="PNI31866.1"/>
    </source>
</evidence>
<dbReference type="GO" id="GO:0006355">
    <property type="term" value="P:regulation of DNA-templated transcription"/>
    <property type="evidence" value="ECO:0007669"/>
    <property type="project" value="InterPro"/>
</dbReference>
<dbReference type="EMBL" id="NBAG03000381">
    <property type="protein sequence ID" value="PNI31866.1"/>
    <property type="molecule type" value="Genomic_DNA"/>
</dbReference>
<accession>A0A2J8KA50</accession>
<name>A0A2J8KA50_PANTR</name>
<evidence type="ECO:0000259" key="1">
    <source>
        <dbReference type="PROSITE" id="PS50805"/>
    </source>
</evidence>
<dbReference type="AlphaFoldDB" id="A0A2J8KA50"/>
<proteinExistence type="predicted"/>
<dbReference type="Proteomes" id="UP000236370">
    <property type="component" value="Unassembled WGS sequence"/>
</dbReference>
<evidence type="ECO:0000313" key="3">
    <source>
        <dbReference type="Proteomes" id="UP000236370"/>
    </source>
</evidence>
<feature type="domain" description="KRAB" evidence="1">
    <location>
        <begin position="1"/>
        <end position="43"/>
    </location>
</feature>
<sequence length="103" mass="11510">MLENYGNVASLGFPLLKPAVISQLEGGVDIQTDNDLTKEMHEGKENVSFELQRDFSQETDFSEASLLEKQQEVHSAGNIKKEKSNTIDGTVKDETNPVEECFF</sequence>
<comment type="caution">
    <text evidence="2">The sequence shown here is derived from an EMBL/GenBank/DDBJ whole genome shotgun (WGS) entry which is preliminary data.</text>
</comment>
<dbReference type="PROSITE" id="PS50805">
    <property type="entry name" value="KRAB"/>
    <property type="match status" value="1"/>
</dbReference>
<reference evidence="2 3" key="1">
    <citation type="submission" date="2017-12" db="EMBL/GenBank/DDBJ databases">
        <title>High-resolution comparative analysis of great ape genomes.</title>
        <authorList>
            <person name="Pollen A."/>
            <person name="Hastie A."/>
            <person name="Hormozdiari F."/>
            <person name="Dougherty M."/>
            <person name="Liu R."/>
            <person name="Chaisson M."/>
            <person name="Hoppe E."/>
            <person name="Hill C."/>
            <person name="Pang A."/>
            <person name="Hillier L."/>
            <person name="Baker C."/>
            <person name="Armstrong J."/>
            <person name="Shendure J."/>
            <person name="Paten B."/>
            <person name="Wilson R."/>
            <person name="Chao H."/>
            <person name="Schneider V."/>
            <person name="Ventura M."/>
            <person name="Kronenberg Z."/>
            <person name="Murali S."/>
            <person name="Gordon D."/>
            <person name="Cantsilieris S."/>
            <person name="Munson K."/>
            <person name="Nelson B."/>
            <person name="Raja A."/>
            <person name="Underwood J."/>
            <person name="Diekhans M."/>
            <person name="Fiddes I."/>
            <person name="Haussler D."/>
            <person name="Eichler E."/>
        </authorList>
    </citation>
    <scope>NUCLEOTIDE SEQUENCE [LARGE SCALE GENOMIC DNA]</scope>
    <source>
        <strain evidence="2">Yerkes chimp pedigree #C0471</strain>
    </source>
</reference>
<gene>
    <name evidence="2" type="ORF">CK820_G0040205</name>
</gene>